<accession>A0A811BNW4</accession>
<feature type="region of interest" description="Disordered" evidence="1">
    <location>
        <begin position="16"/>
        <end position="45"/>
    </location>
</feature>
<feature type="compositionally biased region" description="Basic and acidic residues" evidence="1">
    <location>
        <begin position="121"/>
        <end position="141"/>
    </location>
</feature>
<sequence length="141" mass="15432">MGTWGYGEITGRTSAFSREDQSSSGRRWANPKAIETTRRTGSTLPASSSPLWLRVGVVAWRASRALCKREGASATSAIWRQRAASLTSAKKVVSALGGLFDMQESVGVNWSMLPSLRRPPSQRDPKKTGKKTAREGARLYF</sequence>
<evidence type="ECO:0000313" key="2">
    <source>
        <dbReference type="EMBL" id="BCU03869.1"/>
    </source>
</evidence>
<dbReference type="Proteomes" id="UP001253637">
    <property type="component" value="Segment"/>
</dbReference>
<reference evidence="2" key="1">
    <citation type="submission" date="2021-04" db="EMBL/GenBank/DDBJ databases">
        <title>Draft Genome Sequence of Pandoravirus japonicus, Isolated from the Sabaishi River of Niigata, Japan.</title>
        <authorList>
            <person name="Hosokawa N."/>
            <person name="Takahashi H."/>
            <person name="Aoki K."/>
            <person name="Takemura M."/>
        </authorList>
    </citation>
    <scope>NUCLEOTIDE SEQUENCE</scope>
</reference>
<name>A0A811BNW4_9VIRU</name>
<protein>
    <submittedName>
        <fullName evidence="2">Uncharacterized protein</fullName>
    </submittedName>
</protein>
<proteinExistence type="predicted"/>
<evidence type="ECO:0000256" key="1">
    <source>
        <dbReference type="SAM" id="MobiDB-lite"/>
    </source>
</evidence>
<organism evidence="2 3">
    <name type="scientific">Pandoravirus japonicus</name>
    <dbReference type="NCBI Taxonomy" id="2823154"/>
    <lineage>
        <taxon>Viruses</taxon>
        <taxon>Pandoravirus</taxon>
    </lineage>
</organism>
<dbReference type="EMBL" id="LC625835">
    <property type="protein sequence ID" value="BCU03869.1"/>
    <property type="molecule type" value="Genomic_DNA"/>
</dbReference>
<feature type="region of interest" description="Disordered" evidence="1">
    <location>
        <begin position="114"/>
        <end position="141"/>
    </location>
</feature>
<evidence type="ECO:0000313" key="3">
    <source>
        <dbReference type="Proteomes" id="UP001253637"/>
    </source>
</evidence>